<keyword evidence="1" id="KW-0539">Nucleus</keyword>
<dbReference type="InterPro" id="IPR053178">
    <property type="entry name" value="Osmoadaptation_assoc"/>
</dbReference>
<evidence type="ECO:0000256" key="1">
    <source>
        <dbReference type="ARBA" id="ARBA00023242"/>
    </source>
</evidence>
<organism evidence="4 5">
    <name type="scientific">Cladorrhinum samala</name>
    <dbReference type="NCBI Taxonomy" id="585594"/>
    <lineage>
        <taxon>Eukaryota</taxon>
        <taxon>Fungi</taxon>
        <taxon>Dikarya</taxon>
        <taxon>Ascomycota</taxon>
        <taxon>Pezizomycotina</taxon>
        <taxon>Sordariomycetes</taxon>
        <taxon>Sordariomycetidae</taxon>
        <taxon>Sordariales</taxon>
        <taxon>Podosporaceae</taxon>
        <taxon>Cladorrhinum</taxon>
    </lineage>
</organism>
<dbReference type="Proteomes" id="UP001321749">
    <property type="component" value="Unassembled WGS sequence"/>
</dbReference>
<dbReference type="Gene3D" id="4.10.240.10">
    <property type="entry name" value="Zn(2)-C6 fungal-type DNA-binding domain"/>
    <property type="match status" value="1"/>
</dbReference>
<dbReference type="PROSITE" id="PS00463">
    <property type="entry name" value="ZN2_CY6_FUNGAL_1"/>
    <property type="match status" value="1"/>
</dbReference>
<dbReference type="GO" id="GO:0008270">
    <property type="term" value="F:zinc ion binding"/>
    <property type="evidence" value="ECO:0007669"/>
    <property type="project" value="InterPro"/>
</dbReference>
<gene>
    <name evidence="4" type="ORF">QBC42DRAFT_222570</name>
</gene>
<proteinExistence type="predicted"/>
<dbReference type="InterPro" id="IPR001138">
    <property type="entry name" value="Zn2Cys6_DnaBD"/>
</dbReference>
<protein>
    <submittedName>
        <fullName evidence="4">Sterigmatocystin biosynthesis regulatory protein</fullName>
    </submittedName>
</protein>
<name>A0AAV9HT28_9PEZI</name>
<evidence type="ECO:0000313" key="4">
    <source>
        <dbReference type="EMBL" id="KAK4463508.1"/>
    </source>
</evidence>
<dbReference type="GO" id="GO:0000981">
    <property type="term" value="F:DNA-binding transcription factor activity, RNA polymerase II-specific"/>
    <property type="evidence" value="ECO:0007669"/>
    <property type="project" value="InterPro"/>
</dbReference>
<dbReference type="AlphaFoldDB" id="A0AAV9HT28"/>
<dbReference type="PROSITE" id="PS50048">
    <property type="entry name" value="ZN2_CY6_FUNGAL_2"/>
    <property type="match status" value="1"/>
</dbReference>
<feature type="region of interest" description="Disordered" evidence="2">
    <location>
        <begin position="215"/>
        <end position="242"/>
    </location>
</feature>
<evidence type="ECO:0000259" key="3">
    <source>
        <dbReference type="PROSITE" id="PS50048"/>
    </source>
</evidence>
<dbReference type="SMART" id="SM00066">
    <property type="entry name" value="GAL4"/>
    <property type="match status" value="1"/>
</dbReference>
<dbReference type="PANTHER" id="PTHR38111:SF11">
    <property type="entry name" value="TRANSCRIPTION FACTOR DOMAIN-CONTAINING PROTEIN-RELATED"/>
    <property type="match status" value="1"/>
</dbReference>
<evidence type="ECO:0000313" key="5">
    <source>
        <dbReference type="Proteomes" id="UP001321749"/>
    </source>
</evidence>
<dbReference type="SUPFAM" id="SSF57701">
    <property type="entry name" value="Zn2/Cys6 DNA-binding domain"/>
    <property type="match status" value="1"/>
</dbReference>
<dbReference type="CDD" id="cd00067">
    <property type="entry name" value="GAL4"/>
    <property type="match status" value="1"/>
</dbReference>
<accession>A0AAV9HT28</accession>
<dbReference type="EMBL" id="MU864958">
    <property type="protein sequence ID" value="KAK4463508.1"/>
    <property type="molecule type" value="Genomic_DNA"/>
</dbReference>
<dbReference type="PANTHER" id="PTHR38111">
    <property type="entry name" value="ZN(2)-C6 FUNGAL-TYPE DOMAIN-CONTAINING PROTEIN-RELATED"/>
    <property type="match status" value="1"/>
</dbReference>
<reference evidence="4" key="2">
    <citation type="submission" date="2023-06" db="EMBL/GenBank/DDBJ databases">
        <authorList>
            <consortium name="Lawrence Berkeley National Laboratory"/>
            <person name="Mondo S.J."/>
            <person name="Hensen N."/>
            <person name="Bonometti L."/>
            <person name="Westerberg I."/>
            <person name="Brannstrom I.O."/>
            <person name="Guillou S."/>
            <person name="Cros-Aarteil S."/>
            <person name="Calhoun S."/>
            <person name="Haridas S."/>
            <person name="Kuo A."/>
            <person name="Pangilinan J."/>
            <person name="Riley R."/>
            <person name="Labutti K."/>
            <person name="Andreopoulos B."/>
            <person name="Lipzen A."/>
            <person name="Chen C."/>
            <person name="Yanf M."/>
            <person name="Daum C."/>
            <person name="Ng V."/>
            <person name="Clum A."/>
            <person name="Steindorff A."/>
            <person name="Ohm R."/>
            <person name="Martin F."/>
            <person name="Silar P."/>
            <person name="Natvig D."/>
            <person name="Lalanne C."/>
            <person name="Gautier V."/>
            <person name="Ament-Velasquez S.L."/>
            <person name="Kruys A."/>
            <person name="Hutchinson M.I."/>
            <person name="Powell A.J."/>
            <person name="Barry K."/>
            <person name="Miller A.N."/>
            <person name="Grigoriev I.V."/>
            <person name="Debuchy R."/>
            <person name="Gladieux P."/>
            <person name="Thoren M.H."/>
            <person name="Johannesson H."/>
        </authorList>
    </citation>
    <scope>NUCLEOTIDE SEQUENCE</scope>
    <source>
        <strain evidence="4">PSN324</strain>
    </source>
</reference>
<feature type="domain" description="Zn(2)-C6 fungal-type" evidence="3">
    <location>
        <begin position="10"/>
        <end position="38"/>
    </location>
</feature>
<reference evidence="4" key="1">
    <citation type="journal article" date="2023" name="Mol. Phylogenet. Evol.">
        <title>Genome-scale phylogeny and comparative genomics of the fungal order Sordariales.</title>
        <authorList>
            <person name="Hensen N."/>
            <person name="Bonometti L."/>
            <person name="Westerberg I."/>
            <person name="Brannstrom I.O."/>
            <person name="Guillou S."/>
            <person name="Cros-Aarteil S."/>
            <person name="Calhoun S."/>
            <person name="Haridas S."/>
            <person name="Kuo A."/>
            <person name="Mondo S."/>
            <person name="Pangilinan J."/>
            <person name="Riley R."/>
            <person name="LaButti K."/>
            <person name="Andreopoulos B."/>
            <person name="Lipzen A."/>
            <person name="Chen C."/>
            <person name="Yan M."/>
            <person name="Daum C."/>
            <person name="Ng V."/>
            <person name="Clum A."/>
            <person name="Steindorff A."/>
            <person name="Ohm R.A."/>
            <person name="Martin F."/>
            <person name="Silar P."/>
            <person name="Natvig D.O."/>
            <person name="Lalanne C."/>
            <person name="Gautier V."/>
            <person name="Ament-Velasquez S.L."/>
            <person name="Kruys A."/>
            <person name="Hutchinson M.I."/>
            <person name="Powell A.J."/>
            <person name="Barry K."/>
            <person name="Miller A.N."/>
            <person name="Grigoriev I.V."/>
            <person name="Debuchy R."/>
            <person name="Gladieux P."/>
            <person name="Hiltunen Thoren M."/>
            <person name="Johannesson H."/>
        </authorList>
    </citation>
    <scope>NUCLEOTIDE SEQUENCE</scope>
    <source>
        <strain evidence="4">PSN324</strain>
    </source>
</reference>
<dbReference type="InterPro" id="IPR036864">
    <property type="entry name" value="Zn2-C6_fun-type_DNA-bd_sf"/>
</dbReference>
<evidence type="ECO:0000256" key="2">
    <source>
        <dbReference type="SAM" id="MobiDB-lite"/>
    </source>
</evidence>
<dbReference type="Pfam" id="PF00172">
    <property type="entry name" value="Zn_clus"/>
    <property type="match status" value="1"/>
</dbReference>
<comment type="caution">
    <text evidence="4">The sequence shown here is derived from an EMBL/GenBank/DDBJ whole genome shotgun (WGS) entry which is preliminary data.</text>
</comment>
<sequence>MVGVPGRSKACVTCRKRRKGCGQERPACSQCQRAGIECGGYDQPRVFVVSTPTTRRAGYRSAPQAFAGSSWQRGFSPESLSNPSNEVAGNIVANSALLGRPELERRWIDLFWEAYFPAGKPIPALVSRNYTCSWTNTAQKLYEGDHSLRYALWANALLMEGRRQGAGWILREGSKMYGRALAGLRRSLEAPHTAKRDAVIATVKLVSLFEAYSRQGGGDESESEGDDHHNHQPRALPPLPSQNWQRHCAGELALFVARTPEAHVEGNSHQVFADERVEMALSGILRRRRLPFSAPEWKSIPWKETPKDLKDILVDVLVDVPGLVEDFDVFRACIDPAEREDLRLALIDRCWALDEQLRAWFGLILKIITPKDPPPEFVVDLVVRVAQIHGMMAFWTISLVMFTILHIASGPEAHLLPARTDPIFFANKLANTALPILMDPQAGLFGHQSAVLPLEILYRFVTDFDRARSQRSEELFGVMGELKHRLEESGWHVAADTGIRTEIGV</sequence>
<keyword evidence="5" id="KW-1185">Reference proteome</keyword>